<gene>
    <name evidence="1" type="ORF">PODLI_1B003896</name>
</gene>
<protein>
    <submittedName>
        <fullName evidence="1">Uncharacterized protein</fullName>
    </submittedName>
</protein>
<organism evidence="1 2">
    <name type="scientific">Podarcis lilfordi</name>
    <name type="common">Lilford's wall lizard</name>
    <dbReference type="NCBI Taxonomy" id="74358"/>
    <lineage>
        <taxon>Eukaryota</taxon>
        <taxon>Metazoa</taxon>
        <taxon>Chordata</taxon>
        <taxon>Craniata</taxon>
        <taxon>Vertebrata</taxon>
        <taxon>Euteleostomi</taxon>
        <taxon>Lepidosauria</taxon>
        <taxon>Squamata</taxon>
        <taxon>Bifurcata</taxon>
        <taxon>Unidentata</taxon>
        <taxon>Episquamata</taxon>
        <taxon>Laterata</taxon>
        <taxon>Lacertibaenia</taxon>
        <taxon>Lacertidae</taxon>
        <taxon>Podarcis</taxon>
    </lineage>
</organism>
<sequence>GYFRSSLTDIIRGTSERIALVTPGLGVIPALEIMSKLWIIVNPTGKHAGVH</sequence>
<dbReference type="Proteomes" id="UP001178461">
    <property type="component" value="Chromosome 7"/>
</dbReference>
<feature type="non-terminal residue" evidence="1">
    <location>
        <position position="1"/>
    </location>
</feature>
<accession>A0AA35KKZ6</accession>
<reference evidence="1" key="1">
    <citation type="submission" date="2022-12" db="EMBL/GenBank/DDBJ databases">
        <authorList>
            <person name="Alioto T."/>
            <person name="Alioto T."/>
            <person name="Gomez Garrido J."/>
        </authorList>
    </citation>
    <scope>NUCLEOTIDE SEQUENCE</scope>
</reference>
<evidence type="ECO:0000313" key="1">
    <source>
        <dbReference type="EMBL" id="CAI5780140.1"/>
    </source>
</evidence>
<name>A0AA35KKZ6_9SAUR</name>
<evidence type="ECO:0000313" key="2">
    <source>
        <dbReference type="Proteomes" id="UP001178461"/>
    </source>
</evidence>
<proteinExistence type="predicted"/>
<dbReference type="AlphaFoldDB" id="A0AA35KKZ6"/>
<keyword evidence="2" id="KW-1185">Reference proteome</keyword>
<feature type="non-terminal residue" evidence="1">
    <location>
        <position position="51"/>
    </location>
</feature>
<dbReference type="EMBL" id="OX395132">
    <property type="protein sequence ID" value="CAI5780140.1"/>
    <property type="molecule type" value="Genomic_DNA"/>
</dbReference>